<dbReference type="InterPro" id="IPR036979">
    <property type="entry name" value="CM_dom_sf"/>
</dbReference>
<dbReference type="Gene3D" id="1.20.59.10">
    <property type="entry name" value="Chorismate mutase"/>
    <property type="match status" value="1"/>
</dbReference>
<dbReference type="AlphaFoldDB" id="A0A6C0YN49"/>
<dbReference type="PROSITE" id="PS51168">
    <property type="entry name" value="CHORISMATE_MUT_2"/>
    <property type="match status" value="1"/>
</dbReference>
<dbReference type="SMART" id="SM00830">
    <property type="entry name" value="CM_2"/>
    <property type="match status" value="1"/>
</dbReference>
<dbReference type="Pfam" id="PF01817">
    <property type="entry name" value="CM_2"/>
    <property type="match status" value="1"/>
</dbReference>
<dbReference type="InterPro" id="IPR036263">
    <property type="entry name" value="Chorismate_II_sf"/>
</dbReference>
<keyword evidence="2" id="KW-0413">Isomerase</keyword>
<dbReference type="GO" id="GO:0009697">
    <property type="term" value="P:salicylic acid biosynthetic process"/>
    <property type="evidence" value="ECO:0007669"/>
    <property type="project" value="TreeGrafter"/>
</dbReference>
<dbReference type="EC" id="5.4.99.5" evidence="1"/>
<dbReference type="Proteomes" id="UP000503440">
    <property type="component" value="Chromosome"/>
</dbReference>
<name>A0A6C0YN49_9GAMM</name>
<dbReference type="InterPro" id="IPR002701">
    <property type="entry name" value="CM_II_prokaryot"/>
</dbReference>
<dbReference type="EMBL" id="CP044455">
    <property type="protein sequence ID" value="QIC71542.1"/>
    <property type="molecule type" value="Genomic_DNA"/>
</dbReference>
<protein>
    <recommendedName>
        <fullName evidence="1">chorismate mutase</fullName>
        <ecNumber evidence="1">5.4.99.5</ecNumber>
    </recommendedName>
</protein>
<dbReference type="GO" id="GO:0004106">
    <property type="term" value="F:chorismate mutase activity"/>
    <property type="evidence" value="ECO:0007669"/>
    <property type="project" value="UniProtKB-EC"/>
</dbReference>
<sequence length="95" mass="11227">MKKEKVESLEQARAQIDVIDSALVELIAARQYYVDQTTRFKKSETDMQTPERQAQILERLHSQATSLGLDAQLIEQLYQTMFQHFIQRELKQFRP</sequence>
<dbReference type="PANTHER" id="PTHR38041">
    <property type="entry name" value="CHORISMATE MUTASE"/>
    <property type="match status" value="1"/>
</dbReference>
<evidence type="ECO:0000313" key="4">
    <source>
        <dbReference type="Proteomes" id="UP000503440"/>
    </source>
</evidence>
<dbReference type="SUPFAM" id="SSF48600">
    <property type="entry name" value="Chorismate mutase II"/>
    <property type="match status" value="1"/>
</dbReference>
<evidence type="ECO:0000256" key="2">
    <source>
        <dbReference type="ARBA" id="ARBA00023235"/>
    </source>
</evidence>
<dbReference type="RefSeq" id="WP_104472805.1">
    <property type="nucleotide sequence ID" value="NZ_CP044018.1"/>
</dbReference>
<accession>A0A6C0YN49</accession>
<dbReference type="GO" id="GO:0046417">
    <property type="term" value="P:chorismate metabolic process"/>
    <property type="evidence" value="ECO:0007669"/>
    <property type="project" value="InterPro"/>
</dbReference>
<evidence type="ECO:0000256" key="1">
    <source>
        <dbReference type="ARBA" id="ARBA00012404"/>
    </source>
</evidence>
<dbReference type="InterPro" id="IPR051331">
    <property type="entry name" value="Chorismate_mutase-related"/>
</dbReference>
<reference evidence="3 4" key="1">
    <citation type="submission" date="2019-09" db="EMBL/GenBank/DDBJ databases">
        <title>Non-baumannii Acinetobacter spp. carrying blaNDM-1 isolated in China.</title>
        <authorList>
            <person name="Cui C."/>
            <person name="Chen C."/>
            <person name="Sun J."/>
            <person name="Liu Y."/>
        </authorList>
    </citation>
    <scope>NUCLEOTIDE SEQUENCE [LARGE SCALE GENOMIC DNA]</scope>
    <source>
        <strain evidence="3 4">B18</strain>
    </source>
</reference>
<gene>
    <name evidence="3" type="ORF">FSC09_14625</name>
</gene>
<organism evidence="3 4">
    <name type="scientific">Acinetobacter indicus</name>
    <dbReference type="NCBI Taxonomy" id="756892"/>
    <lineage>
        <taxon>Bacteria</taxon>
        <taxon>Pseudomonadati</taxon>
        <taxon>Pseudomonadota</taxon>
        <taxon>Gammaproteobacteria</taxon>
        <taxon>Moraxellales</taxon>
        <taxon>Moraxellaceae</taxon>
        <taxon>Acinetobacter</taxon>
    </lineage>
</organism>
<evidence type="ECO:0000313" key="3">
    <source>
        <dbReference type="EMBL" id="QIC71542.1"/>
    </source>
</evidence>
<dbReference type="PANTHER" id="PTHR38041:SF1">
    <property type="entry name" value="CHORISMATE MUTASE"/>
    <property type="match status" value="1"/>
</dbReference>
<proteinExistence type="predicted"/>